<evidence type="ECO:0000256" key="4">
    <source>
        <dbReference type="ARBA" id="ARBA00022989"/>
    </source>
</evidence>
<feature type="transmembrane region" description="Helical" evidence="6">
    <location>
        <begin position="104"/>
        <end position="128"/>
    </location>
</feature>
<evidence type="ECO:0000256" key="3">
    <source>
        <dbReference type="ARBA" id="ARBA00022692"/>
    </source>
</evidence>
<sequence>MMILKLVTTELLVAWRLWAGAFVVALFAALIACVCAGDFSTAGVTPASEDPGGLINHAIIFMSFNVPVVIGALNVLLTYIVDLQRSRYALWQLAGVGPRTIRSVILLQATLLGLAAFAIALLLAAPTLNLFLNTLSAPIRSEAAPLRHVTLGVFELSIAFVLFMAVVVLSALGAARKASRTPILAAIRTPEIINAPLSRTRVVLAVTFLALTLASIVLKEVSGSGWFDFAQLLILVAFLFAAPWVAERVMYFWVGLIRGRSDSWFIARESAKYNVTRSHAGITLMVVAMGLAIVTGYIGLWSEPKYMAIGLAIFGAPIGLVLFAGVATIIMTSGHRRRDTALLAISGGTRAVALTAAALESLIITLTAGFISLVMALPAVIWPQSSVGPLSALAPIPFVLVLGYVLMFITTSRPVIQSSRNTLATELRLAVI</sequence>
<feature type="domain" description="ABC3 transporter permease C-terminal" evidence="7">
    <location>
        <begin position="60"/>
        <end position="182"/>
    </location>
</feature>
<dbReference type="InterPro" id="IPR003838">
    <property type="entry name" value="ABC3_permease_C"/>
</dbReference>
<dbReference type="RefSeq" id="WP_345049375.1">
    <property type="nucleotide sequence ID" value="NZ_BAABED010000001.1"/>
</dbReference>
<feature type="transmembrane region" description="Helical" evidence="6">
    <location>
        <begin position="387"/>
        <end position="410"/>
    </location>
</feature>
<evidence type="ECO:0000256" key="2">
    <source>
        <dbReference type="ARBA" id="ARBA00022475"/>
    </source>
</evidence>
<organism evidence="8 9">
    <name type="scientific">Arthrobacter methylotrophus</name>
    <dbReference type="NCBI Taxonomy" id="121291"/>
    <lineage>
        <taxon>Bacteria</taxon>
        <taxon>Bacillati</taxon>
        <taxon>Actinomycetota</taxon>
        <taxon>Actinomycetes</taxon>
        <taxon>Micrococcales</taxon>
        <taxon>Micrococcaceae</taxon>
        <taxon>Arthrobacter</taxon>
    </lineage>
</organism>
<evidence type="ECO:0000256" key="1">
    <source>
        <dbReference type="ARBA" id="ARBA00004651"/>
    </source>
</evidence>
<dbReference type="EMBL" id="JBHMBH010000006">
    <property type="protein sequence ID" value="MFB9712815.1"/>
    <property type="molecule type" value="Genomic_DNA"/>
</dbReference>
<evidence type="ECO:0000313" key="8">
    <source>
        <dbReference type="EMBL" id="MFB9712815.1"/>
    </source>
</evidence>
<evidence type="ECO:0000259" key="7">
    <source>
        <dbReference type="Pfam" id="PF02687"/>
    </source>
</evidence>
<accession>A0ABV5UJV7</accession>
<reference evidence="8 9" key="1">
    <citation type="submission" date="2024-09" db="EMBL/GenBank/DDBJ databases">
        <authorList>
            <person name="Sun Q."/>
            <person name="Mori K."/>
        </authorList>
    </citation>
    <scope>NUCLEOTIDE SEQUENCE [LARGE SCALE GENOMIC DNA]</scope>
    <source>
        <strain evidence="8 9">JCM 13519</strain>
    </source>
</reference>
<comment type="caution">
    <text evidence="8">The sequence shown here is derived from an EMBL/GenBank/DDBJ whole genome shotgun (WGS) entry which is preliminary data.</text>
</comment>
<dbReference type="PROSITE" id="PS51257">
    <property type="entry name" value="PROKAR_LIPOPROTEIN"/>
    <property type="match status" value="1"/>
</dbReference>
<proteinExistence type="predicted"/>
<dbReference type="Pfam" id="PF02687">
    <property type="entry name" value="FtsX"/>
    <property type="match status" value="1"/>
</dbReference>
<feature type="transmembrane region" description="Helical" evidence="6">
    <location>
        <begin position="306"/>
        <end position="330"/>
    </location>
</feature>
<gene>
    <name evidence="8" type="ORF">ACFFPI_01420</name>
</gene>
<keyword evidence="4 6" id="KW-1133">Transmembrane helix</keyword>
<keyword evidence="9" id="KW-1185">Reference proteome</keyword>
<keyword evidence="5 6" id="KW-0472">Membrane</keyword>
<evidence type="ECO:0000313" key="9">
    <source>
        <dbReference type="Proteomes" id="UP001589536"/>
    </source>
</evidence>
<feature type="transmembrane region" description="Helical" evidence="6">
    <location>
        <begin position="148"/>
        <end position="172"/>
    </location>
</feature>
<feature type="transmembrane region" description="Helical" evidence="6">
    <location>
        <begin position="351"/>
        <end position="381"/>
    </location>
</feature>
<protein>
    <submittedName>
        <fullName evidence="8">FtsX-like permease family protein</fullName>
    </submittedName>
</protein>
<dbReference type="Proteomes" id="UP001589536">
    <property type="component" value="Unassembled WGS sequence"/>
</dbReference>
<feature type="transmembrane region" description="Helical" evidence="6">
    <location>
        <begin position="12"/>
        <end position="39"/>
    </location>
</feature>
<feature type="transmembrane region" description="Helical" evidence="6">
    <location>
        <begin position="59"/>
        <end position="83"/>
    </location>
</feature>
<feature type="transmembrane region" description="Helical" evidence="6">
    <location>
        <begin position="202"/>
        <end position="218"/>
    </location>
</feature>
<comment type="subcellular location">
    <subcellularLocation>
        <location evidence="1">Cell membrane</location>
        <topology evidence="1">Multi-pass membrane protein</topology>
    </subcellularLocation>
</comment>
<keyword evidence="2" id="KW-1003">Cell membrane</keyword>
<feature type="transmembrane region" description="Helical" evidence="6">
    <location>
        <begin position="278"/>
        <end position="300"/>
    </location>
</feature>
<feature type="transmembrane region" description="Helical" evidence="6">
    <location>
        <begin position="230"/>
        <end position="257"/>
    </location>
</feature>
<name>A0ABV5UJV7_9MICC</name>
<evidence type="ECO:0000256" key="5">
    <source>
        <dbReference type="ARBA" id="ARBA00023136"/>
    </source>
</evidence>
<keyword evidence="3 6" id="KW-0812">Transmembrane</keyword>
<evidence type="ECO:0000256" key="6">
    <source>
        <dbReference type="SAM" id="Phobius"/>
    </source>
</evidence>